<gene>
    <name evidence="2" type="ORF">SAMN05660462_00317</name>
</gene>
<dbReference type="PANTHER" id="PTHR42983:SF1">
    <property type="entry name" value="IRON-MOLYBDENUM PROTEIN"/>
    <property type="match status" value="1"/>
</dbReference>
<dbReference type="InterPro" id="IPR036105">
    <property type="entry name" value="DiNase_FeMo-co_biosyn_sf"/>
</dbReference>
<sequence length="151" mass="16677">MEATIVTGSDLVEDLLRKKIKEYLIRGGFNLKIAIPVSDKSAQATIFQSFGRAPYFMITDTETNERVFLDNTAADSQGGAGIKAVQIIIDKNIDVLFTPRCGENAAEVLREANVKIYKTINESVEDNVNAFNLGQLSLLDHIHPGFHGHEK</sequence>
<accession>A0A1H3KV41</accession>
<name>A0A1H3KV41_9FIRM</name>
<dbReference type="PANTHER" id="PTHR42983">
    <property type="entry name" value="DINITROGENASE IRON-MOLYBDENUM COFACTOR PROTEIN-RELATED"/>
    <property type="match status" value="1"/>
</dbReference>
<reference evidence="2 3" key="1">
    <citation type="submission" date="2016-10" db="EMBL/GenBank/DDBJ databases">
        <authorList>
            <person name="de Groot N.N."/>
        </authorList>
    </citation>
    <scope>NUCLEOTIDE SEQUENCE [LARGE SCALE GENOMIC DNA]</scope>
    <source>
        <strain evidence="2 3">DSM 21650</strain>
    </source>
</reference>
<dbReference type="STRING" id="415015.SAMN05660462_00317"/>
<evidence type="ECO:0000313" key="2">
    <source>
        <dbReference type="EMBL" id="SDY55618.1"/>
    </source>
</evidence>
<evidence type="ECO:0000259" key="1">
    <source>
        <dbReference type="Pfam" id="PF02579"/>
    </source>
</evidence>
<dbReference type="CDD" id="cd00851">
    <property type="entry name" value="MTH1175"/>
    <property type="match status" value="1"/>
</dbReference>
<proteinExistence type="predicted"/>
<dbReference type="EMBL" id="FNQE01000002">
    <property type="protein sequence ID" value="SDY55618.1"/>
    <property type="molecule type" value="Genomic_DNA"/>
</dbReference>
<dbReference type="SUPFAM" id="SSF53146">
    <property type="entry name" value="Nitrogenase accessory factor-like"/>
    <property type="match status" value="1"/>
</dbReference>
<protein>
    <submittedName>
        <fullName evidence="2">Predicted Fe-Mo cluster-binding protein, NifX family</fullName>
    </submittedName>
</protein>
<dbReference type="Proteomes" id="UP000198625">
    <property type="component" value="Unassembled WGS sequence"/>
</dbReference>
<keyword evidence="3" id="KW-1185">Reference proteome</keyword>
<dbReference type="InterPro" id="IPR003731">
    <property type="entry name" value="Di-Nase_FeMo-co_biosynth"/>
</dbReference>
<feature type="domain" description="Dinitrogenase iron-molybdenum cofactor biosynthesis" evidence="1">
    <location>
        <begin position="44"/>
        <end position="131"/>
    </location>
</feature>
<organism evidence="2 3">
    <name type="scientific">Proteiniborus ethanoligenes</name>
    <dbReference type="NCBI Taxonomy" id="415015"/>
    <lineage>
        <taxon>Bacteria</taxon>
        <taxon>Bacillati</taxon>
        <taxon>Bacillota</taxon>
        <taxon>Clostridia</taxon>
        <taxon>Eubacteriales</taxon>
        <taxon>Proteiniborus</taxon>
    </lineage>
</organism>
<dbReference type="InterPro" id="IPR033913">
    <property type="entry name" value="MTH1175_dom"/>
</dbReference>
<evidence type="ECO:0000313" key="3">
    <source>
        <dbReference type="Proteomes" id="UP000198625"/>
    </source>
</evidence>
<dbReference type="Gene3D" id="3.30.420.130">
    <property type="entry name" value="Dinitrogenase iron-molybdenum cofactor biosynthesis domain"/>
    <property type="match status" value="1"/>
</dbReference>
<dbReference type="AlphaFoldDB" id="A0A1H3KV41"/>
<dbReference type="Pfam" id="PF02579">
    <property type="entry name" value="Nitro_FeMo-Co"/>
    <property type="match status" value="1"/>
</dbReference>